<accession>A0A060RAN3</accession>
<dbReference type="EMBL" id="HG934468">
    <property type="protein sequence ID" value="CDN32700.1"/>
    <property type="molecule type" value="Genomic_DNA"/>
</dbReference>
<dbReference type="Proteomes" id="UP000027616">
    <property type="component" value="Chromosome I"/>
</dbReference>
<organism evidence="1 2">
    <name type="scientific">Mucinivorans hirudinis</name>
    <dbReference type="NCBI Taxonomy" id="1433126"/>
    <lineage>
        <taxon>Bacteria</taxon>
        <taxon>Pseudomonadati</taxon>
        <taxon>Bacteroidota</taxon>
        <taxon>Bacteroidia</taxon>
        <taxon>Bacteroidales</taxon>
        <taxon>Rikenellaceae</taxon>
        <taxon>Mucinivorans</taxon>
    </lineage>
</organism>
<proteinExistence type="predicted"/>
<evidence type="ECO:0000313" key="2">
    <source>
        <dbReference type="Proteomes" id="UP000027616"/>
    </source>
</evidence>
<sequence>MMPFAFCFALSKGELRGFNGKSNESFLIIPNPARQWVLIH</sequence>
<dbReference type="AlphaFoldDB" id="A0A060RAN3"/>
<protein>
    <submittedName>
        <fullName evidence="1">Uncharacterized protein</fullName>
    </submittedName>
</protein>
<name>A0A060RAN3_9BACT</name>
<dbReference type="KEGG" id="rbc:BN938_2630"/>
<gene>
    <name evidence="1" type="ORF">BN938_2630</name>
</gene>
<keyword evidence="2" id="KW-1185">Reference proteome</keyword>
<evidence type="ECO:0000313" key="1">
    <source>
        <dbReference type="EMBL" id="CDN32700.1"/>
    </source>
</evidence>
<dbReference type="STRING" id="1433126.BN938_2630"/>
<reference evidence="1 2" key="1">
    <citation type="journal article" date="2015" name="Genome Announc.">
        <title>Complete Genome Sequence of the Novel Leech Symbiont Mucinivorans hirudinis M3T.</title>
        <authorList>
            <person name="Nelson M.C."/>
            <person name="Bomar L."/>
            <person name="Graf J."/>
        </authorList>
    </citation>
    <scope>NUCLEOTIDE SEQUENCE [LARGE SCALE GENOMIC DNA]</scope>
    <source>
        <strain evidence="2">M3</strain>
    </source>
</reference>
<dbReference type="HOGENOM" id="CLU_3292625_0_0_10"/>